<keyword evidence="1 7" id="KW-1003">Cell membrane</keyword>
<dbReference type="GO" id="GO:0008932">
    <property type="term" value="F:lytic endotransglycosylase activity"/>
    <property type="evidence" value="ECO:0007669"/>
    <property type="project" value="UniProtKB-UniRule"/>
</dbReference>
<keyword evidence="4 7" id="KW-0472">Membrane</keyword>
<dbReference type="RefSeq" id="WP_126309795.1">
    <property type="nucleotide sequence ID" value="NZ_DAINIT010000001.1"/>
</dbReference>
<dbReference type="Gene3D" id="3.30.1490.480">
    <property type="entry name" value="Endolytic murein transglycosylase"/>
    <property type="match status" value="2"/>
</dbReference>
<sequence>MKILLPFGVPNRYKIYFAIPAALLMLISSILYACSMILPVSSAAHEPIIINIESGMSTQDIGQLLYKQRLIRSVFVFRIAAKLEKLENSLQAGEYELSPNMSINKIVSTLAAGQNAYQEVTIPEGYTVDQIAALLNEKNLVKADQFKSLAKTFAPYQYMTANPLIQYQAEGFIFPDTYQIAKGMTEEQILAMMVKQFDTKFTAAMREKAEERGMTIREVVILASLVEKEAKLEQEGPIIAGVFANRVKQGMPLQSCATIQYILGYPKPELTIEDTQIPSPYNTYQNMGLPPGPIANPGMTAIRAVLNANGTEYLYFVADKNGKHHFSKTYEEHLAAIEQVQM</sequence>
<protein>
    <recommendedName>
        <fullName evidence="7">Endolytic murein transglycosylase</fullName>
        <ecNumber evidence="7">4.2.2.29</ecNumber>
    </recommendedName>
    <alternativeName>
        <fullName evidence="7">Peptidoglycan lytic transglycosylase</fullName>
    </alternativeName>
    <alternativeName>
        <fullName evidence="7">Peptidoglycan polymerization terminase</fullName>
    </alternativeName>
</protein>
<dbReference type="GO" id="GO:0071555">
    <property type="term" value="P:cell wall organization"/>
    <property type="evidence" value="ECO:0007669"/>
    <property type="project" value="UniProtKB-KW"/>
</dbReference>
<gene>
    <name evidence="7" type="primary">mltG</name>
    <name evidence="8" type="ORF">MAMMFC1_03605</name>
</gene>
<keyword evidence="6 7" id="KW-0961">Cell wall biogenesis/degradation</keyword>
<dbReference type="Gene3D" id="3.30.160.60">
    <property type="entry name" value="Classic Zinc Finger"/>
    <property type="match status" value="1"/>
</dbReference>
<keyword evidence="5 7" id="KW-0456">Lyase</keyword>
<reference evidence="8 9" key="1">
    <citation type="journal article" date="2018" name="Int. J. Syst. Evol. Microbiol.">
        <title>Methylomusa anaerophila gen. nov., sp. nov., an anaerobic methanol-utilizing bacterium isolated from a microbial fuel cell.</title>
        <authorList>
            <person name="Amano N."/>
            <person name="Yamamuro A."/>
            <person name="Miyahara M."/>
            <person name="Kouzuma A."/>
            <person name="Abe T."/>
            <person name="Watanabe K."/>
        </authorList>
    </citation>
    <scope>NUCLEOTIDE SEQUENCE [LARGE SCALE GENOMIC DNA]</scope>
    <source>
        <strain evidence="8 9">MMFC1</strain>
    </source>
</reference>
<evidence type="ECO:0000313" key="9">
    <source>
        <dbReference type="Proteomes" id="UP000276437"/>
    </source>
</evidence>
<dbReference type="NCBIfam" id="TIGR00247">
    <property type="entry name" value="endolytic transglycosylase MltG"/>
    <property type="match status" value="1"/>
</dbReference>
<evidence type="ECO:0000256" key="1">
    <source>
        <dbReference type="ARBA" id="ARBA00022475"/>
    </source>
</evidence>
<dbReference type="CDD" id="cd08010">
    <property type="entry name" value="MltG_like"/>
    <property type="match status" value="1"/>
</dbReference>
<dbReference type="PANTHER" id="PTHR30518:SF2">
    <property type="entry name" value="ENDOLYTIC MUREIN TRANSGLYCOSYLASE"/>
    <property type="match status" value="1"/>
</dbReference>
<comment type="catalytic activity">
    <reaction evidence="7">
        <text>a peptidoglycan chain = a peptidoglycan chain with N-acetyl-1,6-anhydromuramyl-[peptide] at the reducing end + a peptidoglycan chain with N-acetylglucosamine at the non-reducing end.</text>
        <dbReference type="EC" id="4.2.2.29"/>
    </reaction>
</comment>
<dbReference type="HAMAP" id="MF_02065">
    <property type="entry name" value="MltG"/>
    <property type="match status" value="1"/>
</dbReference>
<evidence type="ECO:0000256" key="4">
    <source>
        <dbReference type="ARBA" id="ARBA00023136"/>
    </source>
</evidence>
<organism evidence="8 9">
    <name type="scientific">Methylomusa anaerophila</name>
    <dbReference type="NCBI Taxonomy" id="1930071"/>
    <lineage>
        <taxon>Bacteria</taxon>
        <taxon>Bacillati</taxon>
        <taxon>Bacillota</taxon>
        <taxon>Negativicutes</taxon>
        <taxon>Selenomonadales</taxon>
        <taxon>Sporomusaceae</taxon>
        <taxon>Methylomusa</taxon>
    </lineage>
</organism>
<dbReference type="PANTHER" id="PTHR30518">
    <property type="entry name" value="ENDOLYTIC MUREIN TRANSGLYCOSYLASE"/>
    <property type="match status" value="1"/>
</dbReference>
<dbReference type="InterPro" id="IPR003770">
    <property type="entry name" value="MLTG-like"/>
</dbReference>
<dbReference type="OrthoDB" id="9814591at2"/>
<name>A0A348AP99_9FIRM</name>
<dbReference type="GO" id="GO:0009252">
    <property type="term" value="P:peptidoglycan biosynthetic process"/>
    <property type="evidence" value="ECO:0007669"/>
    <property type="project" value="UniProtKB-UniRule"/>
</dbReference>
<evidence type="ECO:0000256" key="2">
    <source>
        <dbReference type="ARBA" id="ARBA00022692"/>
    </source>
</evidence>
<dbReference type="Pfam" id="PF02618">
    <property type="entry name" value="YceG"/>
    <property type="match status" value="1"/>
</dbReference>
<evidence type="ECO:0000256" key="3">
    <source>
        <dbReference type="ARBA" id="ARBA00022989"/>
    </source>
</evidence>
<dbReference type="EMBL" id="AP018449">
    <property type="protein sequence ID" value="BBB92897.1"/>
    <property type="molecule type" value="Genomic_DNA"/>
</dbReference>
<evidence type="ECO:0000256" key="5">
    <source>
        <dbReference type="ARBA" id="ARBA00023239"/>
    </source>
</evidence>
<evidence type="ECO:0000256" key="6">
    <source>
        <dbReference type="ARBA" id="ARBA00023316"/>
    </source>
</evidence>
<feature type="site" description="Important for catalytic activity" evidence="7">
    <location>
        <position position="229"/>
    </location>
</feature>
<dbReference type="AlphaFoldDB" id="A0A348AP99"/>
<dbReference type="EC" id="4.2.2.29" evidence="7"/>
<proteinExistence type="inferred from homology"/>
<dbReference type="PROSITE" id="PS51257">
    <property type="entry name" value="PROKAR_LIPOPROTEIN"/>
    <property type="match status" value="1"/>
</dbReference>
<accession>A0A348AP99</accession>
<dbReference type="Proteomes" id="UP000276437">
    <property type="component" value="Chromosome"/>
</dbReference>
<evidence type="ECO:0000256" key="7">
    <source>
        <dbReference type="HAMAP-Rule" id="MF_02065"/>
    </source>
</evidence>
<comment type="subcellular location">
    <subcellularLocation>
        <location evidence="7">Cell membrane</location>
        <topology evidence="7">Single-pass membrane protein</topology>
    </subcellularLocation>
</comment>
<evidence type="ECO:0000313" key="8">
    <source>
        <dbReference type="EMBL" id="BBB92897.1"/>
    </source>
</evidence>
<dbReference type="KEGG" id="mana:MAMMFC1_03605"/>
<keyword evidence="9" id="KW-1185">Reference proteome</keyword>
<comment type="function">
    <text evidence="7">Functions as a peptidoglycan terminase that cleaves nascent peptidoglycan strands endolytically to terminate their elongation.</text>
</comment>
<feature type="transmembrane region" description="Helical" evidence="7">
    <location>
        <begin position="15"/>
        <end position="38"/>
    </location>
</feature>
<comment type="similarity">
    <text evidence="7">Belongs to the transglycosylase MltG family.</text>
</comment>
<dbReference type="GO" id="GO:0005886">
    <property type="term" value="C:plasma membrane"/>
    <property type="evidence" value="ECO:0007669"/>
    <property type="project" value="UniProtKB-SubCell"/>
</dbReference>
<keyword evidence="3 7" id="KW-1133">Transmembrane helix</keyword>
<keyword evidence="2 7" id="KW-0812">Transmembrane</keyword>